<proteinExistence type="predicted"/>
<dbReference type="VEuPathDB" id="VectorBase:ASIC019115"/>
<organism evidence="2">
    <name type="scientific">Anopheles sinensis</name>
    <name type="common">Mosquito</name>
    <dbReference type="NCBI Taxonomy" id="74873"/>
    <lineage>
        <taxon>Eukaryota</taxon>
        <taxon>Metazoa</taxon>
        <taxon>Ecdysozoa</taxon>
        <taxon>Arthropoda</taxon>
        <taxon>Hexapoda</taxon>
        <taxon>Insecta</taxon>
        <taxon>Pterygota</taxon>
        <taxon>Neoptera</taxon>
        <taxon>Endopterygota</taxon>
        <taxon>Diptera</taxon>
        <taxon>Nematocera</taxon>
        <taxon>Culicoidea</taxon>
        <taxon>Culicidae</taxon>
        <taxon>Anophelinae</taxon>
        <taxon>Anopheles</taxon>
    </lineage>
</organism>
<evidence type="ECO:0000256" key="1">
    <source>
        <dbReference type="SAM" id="MobiDB-lite"/>
    </source>
</evidence>
<keyword evidence="4" id="KW-1185">Reference proteome</keyword>
<name>A0A084WLG7_ANOSI</name>
<reference evidence="2 4" key="1">
    <citation type="journal article" date="2014" name="BMC Genomics">
        <title>Genome sequence of Anopheles sinensis provides insight into genetics basis of mosquito competence for malaria parasites.</title>
        <authorList>
            <person name="Zhou D."/>
            <person name="Zhang D."/>
            <person name="Ding G."/>
            <person name="Shi L."/>
            <person name="Hou Q."/>
            <person name="Ye Y."/>
            <person name="Xu Y."/>
            <person name="Zhou H."/>
            <person name="Xiong C."/>
            <person name="Li S."/>
            <person name="Yu J."/>
            <person name="Hong S."/>
            <person name="Yu X."/>
            <person name="Zou P."/>
            <person name="Chen C."/>
            <person name="Chang X."/>
            <person name="Wang W."/>
            <person name="Lv Y."/>
            <person name="Sun Y."/>
            <person name="Ma L."/>
            <person name="Shen B."/>
            <person name="Zhu C."/>
        </authorList>
    </citation>
    <scope>NUCLEOTIDE SEQUENCE [LARGE SCALE GENOMIC DNA]</scope>
</reference>
<gene>
    <name evidence="2" type="ORF">ZHAS_00019115</name>
</gene>
<evidence type="ECO:0000313" key="4">
    <source>
        <dbReference type="Proteomes" id="UP000030765"/>
    </source>
</evidence>
<dbReference type="EnsemblMetazoa" id="ASIC019115-RA">
    <property type="protein sequence ID" value="ASIC019115-PA"/>
    <property type="gene ID" value="ASIC019115"/>
</dbReference>
<protein>
    <submittedName>
        <fullName evidence="2 3">Uncharacterized protein</fullName>
    </submittedName>
</protein>
<accession>A0A084WLG7</accession>
<sequence>MGQANAPHPEGPSHPTHHTRIKREIEANEGKRFLLHAPLHRTHQCVAHNFDHFDRYADVTGPNTQLQQCCGPPARNPFTSTEHLTGDAYSRKSPLRCGWAMGGQASGKCPSFDAPFTGSVSREDNDGPAKSVINQTFP</sequence>
<dbReference type="Proteomes" id="UP000030765">
    <property type="component" value="Unassembled WGS sequence"/>
</dbReference>
<evidence type="ECO:0000313" key="2">
    <source>
        <dbReference type="EMBL" id="KFB51061.1"/>
    </source>
</evidence>
<dbReference type="EMBL" id="KE525350">
    <property type="protein sequence ID" value="KFB51061.1"/>
    <property type="molecule type" value="Genomic_DNA"/>
</dbReference>
<feature type="region of interest" description="Disordered" evidence="1">
    <location>
        <begin position="105"/>
        <end position="138"/>
    </location>
</feature>
<evidence type="ECO:0000313" key="3">
    <source>
        <dbReference type="EnsemblMetazoa" id="ASIC019115-PA"/>
    </source>
</evidence>
<reference evidence="3" key="2">
    <citation type="submission" date="2020-05" db="UniProtKB">
        <authorList>
            <consortium name="EnsemblMetazoa"/>
        </authorList>
    </citation>
    <scope>IDENTIFICATION</scope>
</reference>
<dbReference type="EMBL" id="ATLV01024241">
    <property type="status" value="NOT_ANNOTATED_CDS"/>
    <property type="molecule type" value="Genomic_DNA"/>
</dbReference>
<dbReference type="AlphaFoldDB" id="A0A084WLG7"/>